<dbReference type="InterPro" id="IPR009057">
    <property type="entry name" value="Homeodomain-like_sf"/>
</dbReference>
<evidence type="ECO:0000256" key="2">
    <source>
        <dbReference type="ARBA" id="ARBA00023125"/>
    </source>
</evidence>
<evidence type="ECO:0000256" key="3">
    <source>
        <dbReference type="ARBA" id="ARBA00023163"/>
    </source>
</evidence>
<dbReference type="Gene3D" id="1.10.10.60">
    <property type="entry name" value="Homeodomain-like"/>
    <property type="match status" value="1"/>
</dbReference>
<organism evidence="5 6">
    <name type="scientific">Flaviramulus multivorans</name>
    <dbReference type="NCBI Taxonomy" id="1304750"/>
    <lineage>
        <taxon>Bacteria</taxon>
        <taxon>Pseudomonadati</taxon>
        <taxon>Bacteroidota</taxon>
        <taxon>Flavobacteriia</taxon>
        <taxon>Flavobacteriales</taxon>
        <taxon>Flavobacteriaceae</taxon>
        <taxon>Flaviramulus</taxon>
    </lineage>
</organism>
<dbReference type="Gene3D" id="3.30.70.1230">
    <property type="entry name" value="Nucleotide cyclase"/>
    <property type="match status" value="1"/>
</dbReference>
<dbReference type="PROSITE" id="PS01124">
    <property type="entry name" value="HTH_ARAC_FAMILY_2"/>
    <property type="match status" value="1"/>
</dbReference>
<dbReference type="SUPFAM" id="SSF55073">
    <property type="entry name" value="Nucleotide cyclase"/>
    <property type="match status" value="1"/>
</dbReference>
<dbReference type="InterPro" id="IPR020449">
    <property type="entry name" value="Tscrpt_reg_AraC-type_HTH"/>
</dbReference>
<sequence length="359" mass="40567">MPIYMDYHHFPGVTVEDVKKAHMADKRTQDKFGVKYHQFWVNQKAGTIFCLIEGPNPEACENVHREAHGDVACNIVEVEAGLVDMFMGKAHNVDHGIVYYKDGNIDTGFRFILIIDILAKTSLDFADEISRFKVPTFARNTVFNSIKKYKGTQVKNISDDSIIGVFNEAEAAYECVLGIQKLLSKKQNIEFRIGLAEGQPVTDSDGFFEDAIDFTKQLALMANSGELVLSKNFSKLIPERSYESMSTVKVVNESQQKFMESFFDYTEKNLSDETLNIANISQNMGVSRPQLYRKITALTGRSPVLFIRDIKMNKAMNLIKENKLSISEVAYQLGYSNPSYFTKKFKSKYGVSPSKILAV</sequence>
<protein>
    <submittedName>
        <fullName evidence="5">DUF4242 domain-containing protein</fullName>
    </submittedName>
</protein>
<dbReference type="InterPro" id="IPR042557">
    <property type="entry name" value="SCO4226"/>
</dbReference>
<keyword evidence="1" id="KW-0805">Transcription regulation</keyword>
<dbReference type="RefSeq" id="WP_237229599.1">
    <property type="nucleotide sequence ID" value="NZ_JAKKDV010000001.1"/>
</dbReference>
<dbReference type="SMART" id="SM00342">
    <property type="entry name" value="HTH_ARAC"/>
    <property type="match status" value="1"/>
</dbReference>
<dbReference type="InterPro" id="IPR018060">
    <property type="entry name" value="HTH_AraC"/>
</dbReference>
<dbReference type="Pfam" id="PF12833">
    <property type="entry name" value="HTH_18"/>
    <property type="match status" value="1"/>
</dbReference>
<keyword evidence="2" id="KW-0238">DNA-binding</keyword>
<dbReference type="PANTHER" id="PTHR43280">
    <property type="entry name" value="ARAC-FAMILY TRANSCRIPTIONAL REGULATOR"/>
    <property type="match status" value="1"/>
</dbReference>
<dbReference type="PANTHER" id="PTHR43280:SF2">
    <property type="entry name" value="HTH-TYPE TRANSCRIPTIONAL REGULATOR EXSA"/>
    <property type="match status" value="1"/>
</dbReference>
<evidence type="ECO:0000313" key="5">
    <source>
        <dbReference type="EMBL" id="MCF7559265.1"/>
    </source>
</evidence>
<dbReference type="Gene3D" id="3.30.70.3090">
    <property type="entry name" value="ORF SCO4226, nickel-binding ferredoxin-like monomer"/>
    <property type="match status" value="1"/>
</dbReference>
<proteinExistence type="predicted"/>
<gene>
    <name evidence="5" type="ORF">L3X39_01340</name>
</gene>
<keyword evidence="6" id="KW-1185">Reference proteome</keyword>
<dbReference type="PROSITE" id="PS00041">
    <property type="entry name" value="HTH_ARAC_FAMILY_1"/>
    <property type="match status" value="1"/>
</dbReference>
<reference evidence="5 6" key="1">
    <citation type="submission" date="2022-01" db="EMBL/GenBank/DDBJ databases">
        <title>Draft genome sequence of Sabulilitoribacter multivorans KCTC 32326.</title>
        <authorList>
            <person name="Oh J.-S."/>
        </authorList>
    </citation>
    <scope>NUCLEOTIDE SEQUENCE [LARGE SCALE GENOMIC DNA]</scope>
    <source>
        <strain evidence="5 6">M-M16</strain>
    </source>
</reference>
<evidence type="ECO:0000256" key="1">
    <source>
        <dbReference type="ARBA" id="ARBA00023015"/>
    </source>
</evidence>
<evidence type="ECO:0000259" key="4">
    <source>
        <dbReference type="PROSITE" id="PS01124"/>
    </source>
</evidence>
<keyword evidence="3" id="KW-0804">Transcription</keyword>
<dbReference type="PRINTS" id="PR00032">
    <property type="entry name" value="HTHARAC"/>
</dbReference>
<evidence type="ECO:0000313" key="6">
    <source>
        <dbReference type="Proteomes" id="UP001200022"/>
    </source>
</evidence>
<dbReference type="SUPFAM" id="SSF46689">
    <property type="entry name" value="Homeodomain-like"/>
    <property type="match status" value="1"/>
</dbReference>
<dbReference type="InterPro" id="IPR029787">
    <property type="entry name" value="Nucleotide_cyclase"/>
</dbReference>
<accession>A0ABS9IFT3</accession>
<comment type="caution">
    <text evidence="5">The sequence shown here is derived from an EMBL/GenBank/DDBJ whole genome shotgun (WGS) entry which is preliminary data.</text>
</comment>
<dbReference type="Pfam" id="PF14026">
    <property type="entry name" value="SCO4226-like"/>
    <property type="match status" value="1"/>
</dbReference>
<dbReference type="InterPro" id="IPR025336">
    <property type="entry name" value="SCO4226-like"/>
</dbReference>
<dbReference type="EMBL" id="JAKKDV010000001">
    <property type="protein sequence ID" value="MCF7559265.1"/>
    <property type="molecule type" value="Genomic_DNA"/>
</dbReference>
<name>A0ABS9IFT3_9FLAO</name>
<dbReference type="InterPro" id="IPR018062">
    <property type="entry name" value="HTH_AraC-typ_CS"/>
</dbReference>
<dbReference type="Proteomes" id="UP001200022">
    <property type="component" value="Unassembled WGS sequence"/>
</dbReference>
<feature type="domain" description="HTH araC/xylS-type" evidence="4">
    <location>
        <begin position="260"/>
        <end position="359"/>
    </location>
</feature>